<reference evidence="3 4" key="1">
    <citation type="submission" date="2020-02" db="EMBL/GenBank/DDBJ databases">
        <authorList>
            <person name="Ma Q."/>
            <person name="Huang Y."/>
            <person name="Song X."/>
            <person name="Pei D."/>
        </authorList>
    </citation>
    <scope>NUCLEOTIDE SEQUENCE [LARGE SCALE GENOMIC DNA]</scope>
    <source>
        <strain evidence="3">Sxm20200214</strain>
        <tissue evidence="3">Leaf</tissue>
    </source>
</reference>
<feature type="compositionally biased region" description="Basic and acidic residues" evidence="1">
    <location>
        <begin position="405"/>
        <end position="414"/>
    </location>
</feature>
<keyword evidence="4" id="KW-1185">Reference proteome</keyword>
<dbReference type="AlphaFoldDB" id="A0A8X7VNI8"/>
<accession>A0A8X7VNI8</accession>
<dbReference type="InterPro" id="IPR039614">
    <property type="entry name" value="PMI1-like"/>
</dbReference>
<comment type="caution">
    <text evidence="3">The sequence shown here is derived from an EMBL/GenBank/DDBJ whole genome shotgun (WGS) entry which is preliminary data.</text>
</comment>
<feature type="compositionally biased region" description="Polar residues" evidence="1">
    <location>
        <begin position="37"/>
        <end position="53"/>
    </location>
</feature>
<feature type="compositionally biased region" description="Basic and acidic residues" evidence="1">
    <location>
        <begin position="439"/>
        <end position="453"/>
    </location>
</feature>
<dbReference type="InterPro" id="IPR048972">
    <property type="entry name" value="PMI1_PMIR1-2_C"/>
</dbReference>
<evidence type="ECO:0000313" key="3">
    <source>
        <dbReference type="EMBL" id="KAG2314656.1"/>
    </source>
</evidence>
<feature type="domain" description="C2 NT-type" evidence="2">
    <location>
        <begin position="121"/>
        <end position="276"/>
    </location>
</feature>
<dbReference type="PANTHER" id="PTHR33414:SF2">
    <property type="entry name" value="PROTEIN PLASTID MOVEMENT IMPAIRED 1"/>
    <property type="match status" value="1"/>
</dbReference>
<gene>
    <name evidence="3" type="ORF">Bca52824_017778</name>
</gene>
<feature type="region of interest" description="Disordered" evidence="1">
    <location>
        <begin position="288"/>
        <end position="414"/>
    </location>
</feature>
<feature type="region of interest" description="Disordered" evidence="1">
    <location>
        <begin position="438"/>
        <end position="458"/>
    </location>
</feature>
<organism evidence="3 4">
    <name type="scientific">Brassica carinata</name>
    <name type="common">Ethiopian mustard</name>
    <name type="synonym">Abyssinian cabbage</name>
    <dbReference type="NCBI Taxonomy" id="52824"/>
    <lineage>
        <taxon>Eukaryota</taxon>
        <taxon>Viridiplantae</taxon>
        <taxon>Streptophyta</taxon>
        <taxon>Embryophyta</taxon>
        <taxon>Tracheophyta</taxon>
        <taxon>Spermatophyta</taxon>
        <taxon>Magnoliopsida</taxon>
        <taxon>eudicotyledons</taxon>
        <taxon>Gunneridae</taxon>
        <taxon>Pentapetalae</taxon>
        <taxon>rosids</taxon>
        <taxon>malvids</taxon>
        <taxon>Brassicales</taxon>
        <taxon>Brassicaceae</taxon>
        <taxon>Brassiceae</taxon>
        <taxon>Brassica</taxon>
    </lineage>
</organism>
<evidence type="ECO:0000259" key="2">
    <source>
        <dbReference type="PROSITE" id="PS51840"/>
    </source>
</evidence>
<evidence type="ECO:0000256" key="1">
    <source>
        <dbReference type="SAM" id="MobiDB-lite"/>
    </source>
</evidence>
<dbReference type="Proteomes" id="UP000886595">
    <property type="component" value="Unassembled WGS sequence"/>
</dbReference>
<feature type="compositionally biased region" description="Polar residues" evidence="1">
    <location>
        <begin position="87"/>
        <end position="102"/>
    </location>
</feature>
<name>A0A8X7VNI8_BRACI</name>
<dbReference type="PROSITE" id="PS51840">
    <property type="entry name" value="C2_NT"/>
    <property type="match status" value="1"/>
</dbReference>
<feature type="compositionally biased region" description="Basic and acidic residues" evidence="1">
    <location>
        <begin position="338"/>
        <end position="359"/>
    </location>
</feature>
<proteinExistence type="predicted"/>
<evidence type="ECO:0000313" key="4">
    <source>
        <dbReference type="Proteomes" id="UP000886595"/>
    </source>
</evidence>
<sequence length="831" mass="92113">MAAEYSGSRSSNTQLLAELEALSENLYQKPQAPVGRRTNSLALPRSSVPSLVTSAEDVTVPKPRSRRLSLSPWRSRPKLEVEEEENTSQNISIKTPEESSLGSKAKEERKGIWNWKPIRGLARIGMQKLSCLLSVEVVAAQNLPASMNGLRLGVCVRKKETKDGAVQTMPCRVSQGSADFEETLFIKCHVYFSPANGKGAPAKFEARPFLVYLFAVDAKELEFGRHMVDLSDLIQESVEKMSYEGARVRQWDMSWGLSGKAKGGELVLKLGFQIMEKDGGAGIYSKQGELGIKPSSKPKNFSGSFGRKQSKTSFSVPSPKVTSKSQAASGVESASDLQRIEHLNLDEPPEEKPDPKTEERVEEDDQEPVVDKGEDQEPEFEVVDKGVEFDDDLETEKSDGTIGERSSEMKEQHVDDPRHIIRLTELDSIAKQIKALESMMKDDSKSETESPRLDEEEQTVTKEFLQLLEDEESENLKFYQHKMDISELRSGESVDEESENYLSDLGKGIGCVVQTRDGGYLVSMNPFDTVVMRKDTPKLVMQISKQIVVLPEAGSATGFELFHRMAGSGSGKELDSKICSLMAMDELIGKTGEQVAFEGIASAIIQGRNKERANTSAARTVAAVKTMANAMNSGRRERIMTGIWNVEENPLASAEEVLAVSLQKLEEMVIEGLKIQADMVEDDSPFEVSPAKGQPNPLESTIPLDEWLKENRKQKTLTVFATVQLRDPTRRYEAVGGTVVVAVQAEDQENGLKVGSLHVGGVKSNGAEKRRLTAAQWLVEYGMGKKGKKKSNVKRKEKEEEDEELLWSLSSRVMADMWLKSIRNPDVKLHS</sequence>
<dbReference type="EMBL" id="JAAMPC010000004">
    <property type="protein sequence ID" value="KAG2314656.1"/>
    <property type="molecule type" value="Genomic_DNA"/>
</dbReference>
<dbReference type="InterPro" id="IPR019448">
    <property type="entry name" value="NT-C2"/>
</dbReference>
<dbReference type="Pfam" id="PF10358">
    <property type="entry name" value="NT-C2"/>
    <property type="match status" value="1"/>
</dbReference>
<feature type="region of interest" description="Disordered" evidence="1">
    <location>
        <begin position="29"/>
        <end position="105"/>
    </location>
</feature>
<protein>
    <recommendedName>
        <fullName evidence="2">C2 NT-type domain-containing protein</fullName>
    </recommendedName>
</protein>
<dbReference type="Pfam" id="PF21745">
    <property type="entry name" value="PMI1_PMIR1-2_C"/>
    <property type="match status" value="1"/>
</dbReference>
<dbReference type="PANTHER" id="PTHR33414">
    <property type="entry name" value="PROTEIN PLASTID MOVEMENT IMPAIRED 1-RELATED 1"/>
    <property type="match status" value="1"/>
</dbReference>
<feature type="compositionally biased region" description="Polar residues" evidence="1">
    <location>
        <begin position="311"/>
        <end position="328"/>
    </location>
</feature>
<dbReference type="OrthoDB" id="656546at2759"/>